<dbReference type="GO" id="GO:0005634">
    <property type="term" value="C:nucleus"/>
    <property type="evidence" value="ECO:0007669"/>
    <property type="project" value="TreeGrafter"/>
</dbReference>
<dbReference type="EMBL" id="GL996505">
    <property type="protein sequence ID" value="EGW30395.1"/>
    <property type="molecule type" value="Genomic_DNA"/>
</dbReference>
<feature type="region of interest" description="Disordered" evidence="1">
    <location>
        <begin position="19"/>
        <end position="62"/>
    </location>
</feature>
<organism evidence="4">
    <name type="scientific">Spathaspora passalidarum (strain NRRL Y-27907 / 11-Y1)</name>
    <dbReference type="NCBI Taxonomy" id="619300"/>
    <lineage>
        <taxon>Eukaryota</taxon>
        <taxon>Fungi</taxon>
        <taxon>Dikarya</taxon>
        <taxon>Ascomycota</taxon>
        <taxon>Saccharomycotina</taxon>
        <taxon>Pichiomycetes</taxon>
        <taxon>Debaryomycetaceae</taxon>
        <taxon>Spathaspora</taxon>
    </lineage>
</organism>
<dbReference type="GO" id="GO:0003697">
    <property type="term" value="F:single-stranded DNA binding"/>
    <property type="evidence" value="ECO:0007669"/>
    <property type="project" value="InterPro"/>
</dbReference>
<dbReference type="PROSITE" id="PS50800">
    <property type="entry name" value="SAP"/>
    <property type="match status" value="1"/>
</dbReference>
<dbReference type="SMART" id="SM00513">
    <property type="entry name" value="SAP"/>
    <property type="match status" value="1"/>
</dbReference>
<dbReference type="InterPro" id="IPR039577">
    <property type="entry name" value="Rad18"/>
</dbReference>
<dbReference type="KEGG" id="spaa:SPAPADRAFT_63244"/>
<dbReference type="Proteomes" id="UP000000709">
    <property type="component" value="Unassembled WGS sequence"/>
</dbReference>
<evidence type="ECO:0000313" key="4">
    <source>
        <dbReference type="Proteomes" id="UP000000709"/>
    </source>
</evidence>
<dbReference type="eggNOG" id="KOG0287">
    <property type="taxonomic scope" value="Eukaryota"/>
</dbReference>
<dbReference type="PANTHER" id="PTHR14134:SF2">
    <property type="entry name" value="E3 UBIQUITIN-PROTEIN LIGASE RAD18"/>
    <property type="match status" value="1"/>
</dbReference>
<feature type="region of interest" description="Disordered" evidence="1">
    <location>
        <begin position="252"/>
        <end position="271"/>
    </location>
</feature>
<evidence type="ECO:0000313" key="3">
    <source>
        <dbReference type="EMBL" id="EGW30395.1"/>
    </source>
</evidence>
<proteinExistence type="predicted"/>
<dbReference type="AlphaFoldDB" id="G3AU19"/>
<dbReference type="GO" id="GO:0006513">
    <property type="term" value="P:protein monoubiquitination"/>
    <property type="evidence" value="ECO:0007669"/>
    <property type="project" value="InterPro"/>
</dbReference>
<feature type="compositionally biased region" description="Basic residues" evidence="1">
    <location>
        <begin position="21"/>
        <end position="34"/>
    </location>
</feature>
<dbReference type="STRING" id="619300.G3AU19"/>
<dbReference type="PANTHER" id="PTHR14134">
    <property type="entry name" value="E3 UBIQUITIN-PROTEIN LIGASE RAD18"/>
    <property type="match status" value="1"/>
</dbReference>
<feature type="domain" description="SAP" evidence="2">
    <location>
        <begin position="87"/>
        <end position="121"/>
    </location>
</feature>
<dbReference type="RefSeq" id="XP_007377366.1">
    <property type="nucleotide sequence ID" value="XM_007377304.1"/>
</dbReference>
<dbReference type="GO" id="GO:0061630">
    <property type="term" value="F:ubiquitin protein ligase activity"/>
    <property type="evidence" value="ECO:0007669"/>
    <property type="project" value="InterPro"/>
</dbReference>
<accession>G3AU19</accession>
<gene>
    <name evidence="3" type="ORF">SPAPADRAFT_63244</name>
</gene>
<dbReference type="InParanoid" id="G3AU19"/>
<dbReference type="GO" id="GO:0097505">
    <property type="term" value="C:Rad6-Rad18 complex"/>
    <property type="evidence" value="ECO:0007669"/>
    <property type="project" value="TreeGrafter"/>
</dbReference>
<protein>
    <recommendedName>
        <fullName evidence="2">SAP domain-containing protein</fullName>
    </recommendedName>
</protein>
<reference evidence="3 4" key="1">
    <citation type="journal article" date="2011" name="Proc. Natl. Acad. Sci. U.S.A.">
        <title>Comparative genomics of xylose-fermenting fungi for enhanced biofuel production.</title>
        <authorList>
            <person name="Wohlbach D.J."/>
            <person name="Kuo A."/>
            <person name="Sato T.K."/>
            <person name="Potts K.M."/>
            <person name="Salamov A.A."/>
            <person name="LaButti K.M."/>
            <person name="Sun H."/>
            <person name="Clum A."/>
            <person name="Pangilinan J.L."/>
            <person name="Lindquist E.A."/>
            <person name="Lucas S."/>
            <person name="Lapidus A."/>
            <person name="Jin M."/>
            <person name="Gunawan C."/>
            <person name="Balan V."/>
            <person name="Dale B.E."/>
            <person name="Jeffries T.W."/>
            <person name="Zinkel R."/>
            <person name="Barry K.W."/>
            <person name="Grigoriev I.V."/>
            <person name="Gasch A.P."/>
        </authorList>
    </citation>
    <scope>NUCLEOTIDE SEQUENCE [LARGE SCALE GENOMIC DNA]</scope>
    <source>
        <strain evidence="4">NRRL Y-27907 / 11-Y1</strain>
    </source>
</reference>
<dbReference type="InterPro" id="IPR003034">
    <property type="entry name" value="SAP_dom"/>
</dbReference>
<dbReference type="Pfam" id="PF02037">
    <property type="entry name" value="SAP"/>
    <property type="match status" value="1"/>
</dbReference>
<name>G3AU19_SPAPN</name>
<sequence>MQMSAEILQTSHLDDCLSGKVTKKYTAKPKKKQPRNSISSFFKPRSLVSSSSSSSSTPPEKLGNEAYYFQETSRHNSEVKRLPKLDFSSLITPKLKEKLAAINLPTHGNRNQLELRYNQYFVLYNSNLDSNRPVSEKVLRQKLNQWELSHREFNSYNGDLFSNHQRGISNRSITDKNFSVSEWMQEYKQDFKELVKIARASAKKTGTTDTADKAVEVEVEVAAAAAAAVEIVEKSDSYNSDITVDEMNDNLTELPQETTNDSADNSGTAAVSAKITGEEEIKIADLDFASSPLFSDAVGQK</sequence>
<feature type="compositionally biased region" description="Polar residues" evidence="1">
    <location>
        <begin position="252"/>
        <end position="269"/>
    </location>
</feature>
<keyword evidence="4" id="KW-1185">Reference proteome</keyword>
<evidence type="ECO:0000259" key="2">
    <source>
        <dbReference type="PROSITE" id="PS50800"/>
    </source>
</evidence>
<evidence type="ECO:0000256" key="1">
    <source>
        <dbReference type="SAM" id="MobiDB-lite"/>
    </source>
</evidence>
<dbReference type="OrthoDB" id="9049620at2759"/>
<dbReference type="GO" id="GO:0006301">
    <property type="term" value="P:DNA damage tolerance"/>
    <property type="evidence" value="ECO:0007669"/>
    <property type="project" value="InterPro"/>
</dbReference>
<dbReference type="HOGENOM" id="CLU_924914_0_0_1"/>
<dbReference type="GeneID" id="18874657"/>